<reference evidence="4 5" key="1">
    <citation type="journal article" date="2020" name="Insects">
        <title>Bacteria Belonging to Pseudomonas typographi sp. nov. from the Bark Beetle Ips typographus Have Genomic Potential to Aid in the Host Ecology.</title>
        <authorList>
            <person name="Peral-Aranega E."/>
            <person name="Saati-Santamaria Z."/>
            <person name="Kolarik M."/>
            <person name="Rivas R."/>
            <person name="Garcia-Fraile P."/>
        </authorList>
    </citation>
    <scope>NUCLEOTIDE SEQUENCE [LARGE SCALE GENOMIC DNA]</scope>
    <source>
        <strain evidence="4 5">CA3A</strain>
    </source>
</reference>
<dbReference type="InterPro" id="IPR001172">
    <property type="entry name" value="FliN_T3SS_HrcQb"/>
</dbReference>
<dbReference type="PANTHER" id="PTHR30034:SF5">
    <property type="entry name" value="SECRETION SYSTEM APPARATUS PROTEIN SSAQ"/>
    <property type="match status" value="1"/>
</dbReference>
<dbReference type="InterPro" id="IPR036429">
    <property type="entry name" value="SpoA-like_sf"/>
</dbReference>
<gene>
    <name evidence="4" type="ORF">HAQ05_13755</name>
</gene>
<evidence type="ECO:0000256" key="1">
    <source>
        <dbReference type="ARBA" id="ARBA00009226"/>
    </source>
</evidence>
<feature type="domain" description="Flagellar motor switch protein FliN-like C-terminal" evidence="3">
    <location>
        <begin position="72"/>
        <end position="141"/>
    </location>
</feature>
<evidence type="ECO:0000313" key="5">
    <source>
        <dbReference type="Proteomes" id="UP000805841"/>
    </source>
</evidence>
<evidence type="ECO:0000256" key="2">
    <source>
        <dbReference type="SAM" id="MobiDB-lite"/>
    </source>
</evidence>
<dbReference type="Proteomes" id="UP000805841">
    <property type="component" value="Unassembled WGS sequence"/>
</dbReference>
<dbReference type="PANTHER" id="PTHR30034">
    <property type="entry name" value="FLAGELLAR MOTOR SWITCH PROTEIN FLIM"/>
    <property type="match status" value="1"/>
</dbReference>
<feature type="region of interest" description="Disordered" evidence="2">
    <location>
        <begin position="1"/>
        <end position="64"/>
    </location>
</feature>
<sequence length="145" mass="15062">MSTLDPAAEADLQAPAAEPAAAPQALGADHEPGGPEGDAEDVEHSESAEYLEAPEEAMQDPFEAQPAHVLDAVAHLPLDLTLRCGHLTLNLGELRRLSAGTVLEVHGVTPGCATLCHGERVVAEGELVDVDGRLGLQITRTAPLP</sequence>
<dbReference type="InterPro" id="IPR001543">
    <property type="entry name" value="FliN-like_C"/>
</dbReference>
<keyword evidence="5" id="KW-1185">Reference proteome</keyword>
<evidence type="ECO:0000313" key="4">
    <source>
        <dbReference type="EMBL" id="MBD1599764.1"/>
    </source>
</evidence>
<evidence type="ECO:0000259" key="3">
    <source>
        <dbReference type="Pfam" id="PF01052"/>
    </source>
</evidence>
<accession>A0ABR7Z2P2</accession>
<dbReference type="Gene3D" id="2.30.330.10">
    <property type="entry name" value="SpoA-like"/>
    <property type="match status" value="1"/>
</dbReference>
<organism evidence="4 5">
    <name type="scientific">Pseudomonas typographi</name>
    <dbReference type="NCBI Taxonomy" id="2715964"/>
    <lineage>
        <taxon>Bacteria</taxon>
        <taxon>Pseudomonadati</taxon>
        <taxon>Pseudomonadota</taxon>
        <taxon>Gammaproteobacteria</taxon>
        <taxon>Pseudomonadales</taxon>
        <taxon>Pseudomonadaceae</taxon>
        <taxon>Pseudomonas</taxon>
    </lineage>
</organism>
<feature type="compositionally biased region" description="Low complexity" evidence="2">
    <location>
        <begin position="1"/>
        <end position="25"/>
    </location>
</feature>
<protein>
    <recommendedName>
        <fullName evidence="3">Flagellar motor switch protein FliN-like C-terminal domain-containing protein</fullName>
    </recommendedName>
</protein>
<dbReference type="Pfam" id="PF01052">
    <property type="entry name" value="FliMN_C"/>
    <property type="match status" value="1"/>
</dbReference>
<proteinExistence type="inferred from homology"/>
<name>A0ABR7Z2P2_9PSED</name>
<comment type="caution">
    <text evidence="4">The sequence shown here is derived from an EMBL/GenBank/DDBJ whole genome shotgun (WGS) entry which is preliminary data.</text>
</comment>
<dbReference type="RefSeq" id="WP_190421485.1">
    <property type="nucleotide sequence ID" value="NZ_JAAOCA010000016.1"/>
</dbReference>
<dbReference type="PRINTS" id="PR00956">
    <property type="entry name" value="FLGMOTORFLIN"/>
</dbReference>
<comment type="similarity">
    <text evidence="1">Belongs to the FliN/MopA/SpaO family.</text>
</comment>
<dbReference type="EMBL" id="JAAOCA010000016">
    <property type="protein sequence ID" value="MBD1599764.1"/>
    <property type="molecule type" value="Genomic_DNA"/>
</dbReference>
<dbReference type="SUPFAM" id="SSF101801">
    <property type="entry name" value="Surface presentation of antigens (SPOA)"/>
    <property type="match status" value="1"/>
</dbReference>